<protein>
    <recommendedName>
        <fullName evidence="3 5">Regulatory protein RecX</fullName>
    </recommendedName>
</protein>
<dbReference type="InterPro" id="IPR053924">
    <property type="entry name" value="RecX_HTH_2nd"/>
</dbReference>
<keyword evidence="4 5" id="KW-0963">Cytoplasm</keyword>
<organism evidence="8 9">
    <name type="scientific">Gordonia bronchialis (strain ATCC 25592 / DSM 43247 / BCRC 13721 / JCM 3198 / KCTC 3076 / NBRC 16047 / NCTC 10667)</name>
    <name type="common">Rhodococcus bronchialis</name>
    <dbReference type="NCBI Taxonomy" id="526226"/>
    <lineage>
        <taxon>Bacteria</taxon>
        <taxon>Bacillati</taxon>
        <taxon>Actinomycetota</taxon>
        <taxon>Actinomycetes</taxon>
        <taxon>Mycobacteriales</taxon>
        <taxon>Gordoniaceae</taxon>
        <taxon>Gordonia</taxon>
    </lineage>
</organism>
<proteinExistence type="inferred from homology"/>
<evidence type="ECO:0000256" key="5">
    <source>
        <dbReference type="HAMAP-Rule" id="MF_01114"/>
    </source>
</evidence>
<comment type="function">
    <text evidence="5">Modulates RecA activity.</text>
</comment>
<comment type="subcellular location">
    <subcellularLocation>
        <location evidence="1 5">Cytoplasm</location>
    </subcellularLocation>
</comment>
<reference evidence="9" key="1">
    <citation type="submission" date="2009-10" db="EMBL/GenBank/DDBJ databases">
        <title>The complete chromosome of Gordonia bronchialis DSM 43247.</title>
        <authorList>
            <consortium name="US DOE Joint Genome Institute (JGI-PGF)"/>
            <person name="Lucas S."/>
            <person name="Copeland A."/>
            <person name="Lapidus A."/>
            <person name="Glavina del Rio T."/>
            <person name="Dalin E."/>
            <person name="Tice H."/>
            <person name="Bruce D."/>
            <person name="Goodwin L."/>
            <person name="Pitluck S."/>
            <person name="Kyrpides N."/>
            <person name="Mavromatis K."/>
            <person name="Ivanova N."/>
            <person name="Ovchinnikova G."/>
            <person name="Saunders E."/>
            <person name="Brettin T."/>
            <person name="Detter J.C."/>
            <person name="Han C."/>
            <person name="Larimer F."/>
            <person name="Land M."/>
            <person name="Hauser L."/>
            <person name="Markowitz V."/>
            <person name="Cheng J.-F."/>
            <person name="Hugenholtz P."/>
            <person name="Woyke T."/>
            <person name="Wu D."/>
            <person name="Jando M."/>
            <person name="Schneider S."/>
            <person name="Goeker M."/>
            <person name="Klenk H.-P."/>
            <person name="Eisen J.A."/>
        </authorList>
    </citation>
    <scope>NUCLEOTIDE SEQUENCE [LARGE SCALE GENOMIC DNA]</scope>
    <source>
        <strain evidence="9">ATCC 25592 / DSM 43247 / BCRC 13721 / JCM 3198 / KCTC 3076 / NBRC 16047 / NCTC 10667</strain>
    </source>
</reference>
<evidence type="ECO:0000259" key="6">
    <source>
        <dbReference type="Pfam" id="PF02631"/>
    </source>
</evidence>
<gene>
    <name evidence="5" type="primary">recX</name>
    <name evidence="8" type="ordered locus">Gbro_2203</name>
</gene>
<feature type="domain" description="RecX first three-helical" evidence="7">
    <location>
        <begin position="17"/>
        <end position="56"/>
    </location>
</feature>
<evidence type="ECO:0000256" key="4">
    <source>
        <dbReference type="ARBA" id="ARBA00022490"/>
    </source>
</evidence>
<dbReference type="InterPro" id="IPR036388">
    <property type="entry name" value="WH-like_DNA-bd_sf"/>
</dbReference>
<dbReference type="EMBL" id="CP001802">
    <property type="protein sequence ID" value="ACY21451.1"/>
    <property type="molecule type" value="Genomic_DNA"/>
</dbReference>
<dbReference type="Pfam" id="PF21982">
    <property type="entry name" value="RecX_HTH1"/>
    <property type="match status" value="1"/>
</dbReference>
<dbReference type="KEGG" id="gbr:Gbro_2203"/>
<dbReference type="eggNOG" id="COG2137">
    <property type="taxonomic scope" value="Bacteria"/>
</dbReference>
<dbReference type="RefSeq" id="WP_012834006.1">
    <property type="nucleotide sequence ID" value="NC_013441.1"/>
</dbReference>
<accession>D0LBN7</accession>
<dbReference type="AlphaFoldDB" id="D0LBN7"/>
<name>D0LBN7_GORB4</name>
<evidence type="ECO:0000256" key="3">
    <source>
        <dbReference type="ARBA" id="ARBA00018111"/>
    </source>
</evidence>
<dbReference type="InterPro" id="IPR053926">
    <property type="entry name" value="RecX_HTH_1st"/>
</dbReference>
<evidence type="ECO:0000256" key="1">
    <source>
        <dbReference type="ARBA" id="ARBA00004496"/>
    </source>
</evidence>
<evidence type="ECO:0000259" key="7">
    <source>
        <dbReference type="Pfam" id="PF21982"/>
    </source>
</evidence>
<feature type="domain" description="RecX second three-helical" evidence="6">
    <location>
        <begin position="63"/>
        <end position="104"/>
    </location>
</feature>
<dbReference type="OrthoDB" id="5244465at2"/>
<evidence type="ECO:0000256" key="2">
    <source>
        <dbReference type="ARBA" id="ARBA00009695"/>
    </source>
</evidence>
<dbReference type="InterPro" id="IPR003783">
    <property type="entry name" value="Regulatory_RecX"/>
</dbReference>
<evidence type="ECO:0000313" key="9">
    <source>
        <dbReference type="Proteomes" id="UP000001219"/>
    </source>
</evidence>
<evidence type="ECO:0000313" key="8">
    <source>
        <dbReference type="EMBL" id="ACY21451.1"/>
    </source>
</evidence>
<sequence>MNDDADPGQDERSGPSAWDTALRLLGVRARSRQEMLQRLERRGFDPDTIDEVMARLENHRLLDDADFAAQWVHSRHTHSGRGRVALRHELRAKGIDETTISATLSEVDPEDEREIAANLVARKLTVAMAERAKADPAERDKIKRRLLGMLVRRGYPQSMALDVVSEALVG</sequence>
<dbReference type="Gene3D" id="1.10.10.10">
    <property type="entry name" value="Winged helix-like DNA-binding domain superfamily/Winged helix DNA-binding domain"/>
    <property type="match status" value="2"/>
</dbReference>
<dbReference type="Pfam" id="PF02631">
    <property type="entry name" value="RecX_HTH2"/>
    <property type="match status" value="1"/>
</dbReference>
<dbReference type="PANTHER" id="PTHR33602">
    <property type="entry name" value="REGULATORY PROTEIN RECX FAMILY PROTEIN"/>
    <property type="match status" value="1"/>
</dbReference>
<dbReference type="HAMAP" id="MF_01114">
    <property type="entry name" value="RecX"/>
    <property type="match status" value="1"/>
</dbReference>
<dbReference type="Proteomes" id="UP000001219">
    <property type="component" value="Chromosome"/>
</dbReference>
<comment type="similarity">
    <text evidence="2 5">Belongs to the RecX family.</text>
</comment>
<dbReference type="GO" id="GO:0005737">
    <property type="term" value="C:cytoplasm"/>
    <property type="evidence" value="ECO:0007669"/>
    <property type="project" value="UniProtKB-SubCell"/>
</dbReference>
<dbReference type="PANTHER" id="PTHR33602:SF1">
    <property type="entry name" value="REGULATORY PROTEIN RECX FAMILY PROTEIN"/>
    <property type="match status" value="1"/>
</dbReference>
<dbReference type="HOGENOM" id="CLU_066607_0_2_11"/>
<reference evidence="8 9" key="2">
    <citation type="journal article" date="2010" name="Stand. Genomic Sci.">
        <title>Complete genome sequence of Gordonia bronchialis type strain (3410).</title>
        <authorList>
            <person name="Ivanova N."/>
            <person name="Sikorski J."/>
            <person name="Jando M."/>
            <person name="Lapidus A."/>
            <person name="Nolan M."/>
            <person name="Lucas S."/>
            <person name="Del Rio T.G."/>
            <person name="Tice H."/>
            <person name="Copeland A."/>
            <person name="Cheng J.F."/>
            <person name="Chen F."/>
            <person name="Bruce D."/>
            <person name="Goodwin L."/>
            <person name="Pitluck S."/>
            <person name="Mavromatis K."/>
            <person name="Ovchinnikova G."/>
            <person name="Pati A."/>
            <person name="Chen A."/>
            <person name="Palaniappan K."/>
            <person name="Land M."/>
            <person name="Hauser L."/>
            <person name="Chang Y.J."/>
            <person name="Jeffries C.D."/>
            <person name="Chain P."/>
            <person name="Saunders E."/>
            <person name="Han C."/>
            <person name="Detter J.C."/>
            <person name="Brettin T."/>
            <person name="Rohde M."/>
            <person name="Goker M."/>
            <person name="Bristow J."/>
            <person name="Eisen J.A."/>
            <person name="Markowitz V."/>
            <person name="Hugenholtz P."/>
            <person name="Klenk H.P."/>
            <person name="Kyrpides N.C."/>
        </authorList>
    </citation>
    <scope>NUCLEOTIDE SEQUENCE [LARGE SCALE GENOMIC DNA]</scope>
    <source>
        <strain evidence="9">ATCC 25592 / DSM 43247 / BCRC 13721 / JCM 3198 / KCTC 3076 / NBRC 16047 / NCTC 10667</strain>
    </source>
</reference>
<keyword evidence="9" id="KW-1185">Reference proteome</keyword>
<dbReference type="STRING" id="526226.Gbro_2203"/>
<dbReference type="GO" id="GO:0006282">
    <property type="term" value="P:regulation of DNA repair"/>
    <property type="evidence" value="ECO:0007669"/>
    <property type="project" value="UniProtKB-UniRule"/>
</dbReference>